<organism evidence="1 2">
    <name type="scientific">Mytilus edulis</name>
    <name type="common">Blue mussel</name>
    <dbReference type="NCBI Taxonomy" id="6550"/>
    <lineage>
        <taxon>Eukaryota</taxon>
        <taxon>Metazoa</taxon>
        <taxon>Spiralia</taxon>
        <taxon>Lophotrochozoa</taxon>
        <taxon>Mollusca</taxon>
        <taxon>Bivalvia</taxon>
        <taxon>Autobranchia</taxon>
        <taxon>Pteriomorphia</taxon>
        <taxon>Mytilida</taxon>
        <taxon>Mytiloidea</taxon>
        <taxon>Mytilidae</taxon>
        <taxon>Mytilinae</taxon>
        <taxon>Mytilus</taxon>
    </lineage>
</organism>
<dbReference type="EMBL" id="CAJPWZ010000276">
    <property type="protein sequence ID" value="CAG2188852.1"/>
    <property type="molecule type" value="Genomic_DNA"/>
</dbReference>
<evidence type="ECO:0000313" key="1">
    <source>
        <dbReference type="EMBL" id="CAG2188852.1"/>
    </source>
</evidence>
<name>A0A8S3PZG2_MYTED</name>
<protein>
    <recommendedName>
        <fullName evidence="3">DZIP3-like HEPN domain-containing protein</fullName>
    </recommendedName>
</protein>
<dbReference type="Proteomes" id="UP000683360">
    <property type="component" value="Unassembled WGS sequence"/>
</dbReference>
<proteinExistence type="predicted"/>
<reference evidence="1" key="1">
    <citation type="submission" date="2021-03" db="EMBL/GenBank/DDBJ databases">
        <authorList>
            <person name="Bekaert M."/>
        </authorList>
    </citation>
    <scope>NUCLEOTIDE SEQUENCE</scope>
</reference>
<accession>A0A8S3PZG2</accession>
<keyword evidence="2" id="KW-1185">Reference proteome</keyword>
<comment type="caution">
    <text evidence="1">The sequence shown here is derived from an EMBL/GenBank/DDBJ whole genome shotgun (WGS) entry which is preliminary data.</text>
</comment>
<gene>
    <name evidence="1" type="ORF">MEDL_4273</name>
</gene>
<evidence type="ECO:0000313" key="2">
    <source>
        <dbReference type="Proteomes" id="UP000683360"/>
    </source>
</evidence>
<dbReference type="AlphaFoldDB" id="A0A8S3PZG2"/>
<evidence type="ECO:0008006" key="3">
    <source>
        <dbReference type="Google" id="ProtNLM"/>
    </source>
</evidence>
<sequence>MGMTALNILADVLYDLLKLDGQNVYSRGEYDITKLYNEHRNLNKHKPSNSSNRFRGPWGGAWQNIHNTDTAVGDDIERIRLTRNELQHSPTYALGDTRFNELCDITHDMLRRFDQHNRPKKLYSCRFKEVLATIISDEEAKNVRQQFECKMDTG</sequence>